<evidence type="ECO:0000256" key="5">
    <source>
        <dbReference type="ARBA" id="ARBA00022692"/>
    </source>
</evidence>
<gene>
    <name evidence="13" type="ORF">OXX778_LOCUS6324</name>
</gene>
<feature type="compositionally biased region" description="Polar residues" evidence="11">
    <location>
        <begin position="108"/>
        <end position="127"/>
    </location>
</feature>
<dbReference type="AlphaFoldDB" id="A0A813SK55"/>
<feature type="transmembrane region" description="Helical" evidence="12">
    <location>
        <begin position="805"/>
        <end position="828"/>
    </location>
</feature>
<keyword evidence="14" id="KW-1185">Reference proteome</keyword>
<keyword evidence="6" id="KW-0375">Hydrogen ion transport</keyword>
<organism evidence="13 14">
    <name type="scientific">Brachionus calyciflorus</name>
    <dbReference type="NCBI Taxonomy" id="104777"/>
    <lineage>
        <taxon>Eukaryota</taxon>
        <taxon>Metazoa</taxon>
        <taxon>Spiralia</taxon>
        <taxon>Gnathifera</taxon>
        <taxon>Rotifera</taxon>
        <taxon>Eurotatoria</taxon>
        <taxon>Monogononta</taxon>
        <taxon>Pseudotrocha</taxon>
        <taxon>Ploima</taxon>
        <taxon>Brachionidae</taxon>
        <taxon>Brachionus</taxon>
    </lineage>
</organism>
<proteinExistence type="inferred from homology"/>
<protein>
    <submittedName>
        <fullName evidence="13">Uncharacterized protein</fullName>
    </submittedName>
</protein>
<feature type="compositionally biased region" description="Basic and acidic residues" evidence="11">
    <location>
        <begin position="128"/>
        <end position="138"/>
    </location>
</feature>
<reference evidence="13" key="1">
    <citation type="submission" date="2021-02" db="EMBL/GenBank/DDBJ databases">
        <authorList>
            <person name="Nowell W R."/>
        </authorList>
    </citation>
    <scope>NUCLEOTIDE SEQUENCE</scope>
    <source>
        <strain evidence="13">Ploen Becks lab</strain>
    </source>
</reference>
<evidence type="ECO:0000256" key="8">
    <source>
        <dbReference type="ARBA" id="ARBA00023065"/>
    </source>
</evidence>
<name>A0A813SK55_9BILA</name>
<comment type="similarity">
    <text evidence="2">Belongs to the otopetrin family.</text>
</comment>
<feature type="transmembrane region" description="Helical" evidence="12">
    <location>
        <begin position="848"/>
        <end position="869"/>
    </location>
</feature>
<dbReference type="GO" id="GO:0015252">
    <property type="term" value="F:proton channel activity"/>
    <property type="evidence" value="ECO:0007669"/>
    <property type="project" value="InterPro"/>
</dbReference>
<evidence type="ECO:0000256" key="4">
    <source>
        <dbReference type="ARBA" id="ARBA00022475"/>
    </source>
</evidence>
<keyword evidence="4" id="KW-1003">Cell membrane</keyword>
<comment type="caution">
    <text evidence="13">The sequence shown here is derived from an EMBL/GenBank/DDBJ whole genome shotgun (WGS) entry which is preliminary data.</text>
</comment>
<evidence type="ECO:0000256" key="10">
    <source>
        <dbReference type="ARBA" id="ARBA00023303"/>
    </source>
</evidence>
<evidence type="ECO:0000256" key="1">
    <source>
        <dbReference type="ARBA" id="ARBA00004651"/>
    </source>
</evidence>
<evidence type="ECO:0000256" key="3">
    <source>
        <dbReference type="ARBA" id="ARBA00022448"/>
    </source>
</evidence>
<evidence type="ECO:0000256" key="6">
    <source>
        <dbReference type="ARBA" id="ARBA00022781"/>
    </source>
</evidence>
<feature type="region of interest" description="Disordered" evidence="11">
    <location>
        <begin position="108"/>
        <end position="138"/>
    </location>
</feature>
<evidence type="ECO:0000256" key="11">
    <source>
        <dbReference type="SAM" id="MobiDB-lite"/>
    </source>
</evidence>
<dbReference type="GO" id="GO:0005886">
    <property type="term" value="C:plasma membrane"/>
    <property type="evidence" value="ECO:0007669"/>
    <property type="project" value="UniProtKB-SubCell"/>
</dbReference>
<dbReference type="PANTHER" id="PTHR21522">
    <property type="entry name" value="PROTON CHANNEL OTOP"/>
    <property type="match status" value="1"/>
</dbReference>
<evidence type="ECO:0000256" key="2">
    <source>
        <dbReference type="ARBA" id="ARBA00006513"/>
    </source>
</evidence>
<keyword evidence="7 12" id="KW-1133">Transmembrane helix</keyword>
<feature type="transmembrane region" description="Helical" evidence="12">
    <location>
        <begin position="387"/>
        <end position="409"/>
    </location>
</feature>
<keyword evidence="9 12" id="KW-0472">Membrane</keyword>
<evidence type="ECO:0000256" key="12">
    <source>
        <dbReference type="SAM" id="Phobius"/>
    </source>
</evidence>
<feature type="region of interest" description="Disordered" evidence="11">
    <location>
        <begin position="73"/>
        <end position="94"/>
    </location>
</feature>
<feature type="compositionally biased region" description="Low complexity" evidence="11">
    <location>
        <begin position="80"/>
        <end position="89"/>
    </location>
</feature>
<feature type="transmembrane region" description="Helical" evidence="12">
    <location>
        <begin position="764"/>
        <end position="785"/>
    </location>
</feature>
<feature type="transmembrane region" description="Helical" evidence="12">
    <location>
        <begin position="921"/>
        <end position="941"/>
    </location>
</feature>
<dbReference type="InterPro" id="IPR004878">
    <property type="entry name" value="Otopetrin"/>
</dbReference>
<feature type="transmembrane region" description="Helical" evidence="12">
    <location>
        <begin position="732"/>
        <end position="752"/>
    </location>
</feature>
<keyword evidence="3" id="KW-0813">Transport</keyword>
<keyword evidence="8" id="KW-0406">Ion transport</keyword>
<keyword evidence="5 12" id="KW-0812">Transmembrane</keyword>
<evidence type="ECO:0000256" key="9">
    <source>
        <dbReference type="ARBA" id="ARBA00023136"/>
    </source>
</evidence>
<evidence type="ECO:0000256" key="7">
    <source>
        <dbReference type="ARBA" id="ARBA00022989"/>
    </source>
</evidence>
<dbReference type="Proteomes" id="UP000663879">
    <property type="component" value="Unassembled WGS sequence"/>
</dbReference>
<feature type="transmembrane region" description="Helical" evidence="12">
    <location>
        <begin position="579"/>
        <end position="600"/>
    </location>
</feature>
<evidence type="ECO:0000313" key="14">
    <source>
        <dbReference type="Proteomes" id="UP000663879"/>
    </source>
</evidence>
<dbReference type="EMBL" id="CAJNOC010000740">
    <property type="protein sequence ID" value="CAF0798153.1"/>
    <property type="molecule type" value="Genomic_DNA"/>
</dbReference>
<feature type="compositionally biased region" description="Basic and acidic residues" evidence="11">
    <location>
        <begin position="33"/>
        <end position="50"/>
    </location>
</feature>
<feature type="transmembrane region" description="Helical" evidence="12">
    <location>
        <begin position="890"/>
        <end position="909"/>
    </location>
</feature>
<feature type="transmembrane region" description="Helical" evidence="12">
    <location>
        <begin position="667"/>
        <end position="686"/>
    </location>
</feature>
<feature type="transmembrane region" description="Helical" evidence="12">
    <location>
        <begin position="548"/>
        <end position="567"/>
    </location>
</feature>
<keyword evidence="10" id="KW-0407">Ion channel</keyword>
<sequence>MNFYERDKKKKGLLDFFRSNNAEEKRSTHRKRDGSFKTEPRRRIKEKQPEESIYDEIDIGIDELKSIEEFQGNGVSDKVNQSSSNSSLNGDESIKTKTVLNNDFKIQKANSDNGYDNLENFNDNMSKSSRDQESKTRFKVEKVNDKNNYVTLKNSLQNNMTIENFEDEKKIKKVLDKENTWFGKSETQELPKDRAQEKSKVNFDLKSEETNDDIFNSNLRNINSGSLEKINKIRARGRSKSEFVPTDFKSSKPDEHHLKARRAIFDVFKKIETSVPETIHKQPTIHKIEEFTSISETKNKEVFDENEVQNYSVNNRNQQNSQINKQDSEVDFENKINEKKYSHHEEEEKEPLKSATGISIIYGLVLCLSGIFISLDTLAGNLGEYRVINTIFFVLLYFVGICWIIFVYIDYNNYISKLNKLFEDRNLNVPNKLKRKKSHTNKNEPLYSSENTRGQEVDLYGTRGNSAFQLYLEVAGKNDEILIKYTDFHEKGFSGYLVDRNQPYNMYLTVGIALFCMITLLQCCIGMIEAIENFINKRNDCLVETSEGVIAFFQFIFTCLQFLYIFLRGNIVICRNSYWSHLFPMHIAITNLIVWLKYILVETIDEYYEHILHDFFSQSKPNNYTSQHSSLLLMDLNKSYNNDTELFDCHIPEEANIKKFVLNLKPYLYPATIEFSVTCATIYMIMWHKSGKRWLKCLDLPPTKKNFQDVGLVNIPFSNLLLMLDCTKTSKGLFFGILTFVFTILSVVFFFIFRDENPNLAKLITEVTEISLLLFALIITTYAYFQIRKHYSKRILPMNMFDVVLEIFSLGGVFAYSVNNLIAIFYGFANKDQITRASGGGEDLTKNITSAFAAILQILQSSLQTLLILECLRRYAERDKTFMKKPARELITLLLIVNVSMWFFDTLSAKRFNVKNYLIDYFGILKWSIINAFSAPIAIFYRFHSSVCLSDVWYGLYYGEFEEQLENQEEETKL</sequence>
<dbReference type="PANTHER" id="PTHR21522:SF58">
    <property type="entry name" value="AGAP000074-PA"/>
    <property type="match status" value="1"/>
</dbReference>
<feature type="transmembrane region" description="Helical" evidence="12">
    <location>
        <begin position="506"/>
        <end position="528"/>
    </location>
</feature>
<dbReference type="OrthoDB" id="6429739at2759"/>
<comment type="subcellular location">
    <subcellularLocation>
        <location evidence="1">Cell membrane</location>
        <topology evidence="1">Multi-pass membrane protein</topology>
    </subcellularLocation>
</comment>
<dbReference type="Pfam" id="PF03189">
    <property type="entry name" value="Otopetrin"/>
    <property type="match status" value="1"/>
</dbReference>
<feature type="region of interest" description="Disordered" evidence="11">
    <location>
        <begin position="19"/>
        <end position="51"/>
    </location>
</feature>
<feature type="transmembrane region" description="Helical" evidence="12">
    <location>
        <begin position="355"/>
        <end position="375"/>
    </location>
</feature>
<evidence type="ECO:0000313" key="13">
    <source>
        <dbReference type="EMBL" id="CAF0798153.1"/>
    </source>
</evidence>
<accession>A0A813SK55</accession>